<organism evidence="2 3">
    <name type="scientific">Clostridium kluyveri (strain ATCC 8527 / DSM 555 / NBRC 12016 / NCIMB 10680 / K1)</name>
    <dbReference type="NCBI Taxonomy" id="431943"/>
    <lineage>
        <taxon>Bacteria</taxon>
        <taxon>Bacillati</taxon>
        <taxon>Bacillota</taxon>
        <taxon>Clostridia</taxon>
        <taxon>Eubacteriales</taxon>
        <taxon>Clostridiaceae</taxon>
        <taxon>Clostridium</taxon>
    </lineage>
</organism>
<dbReference type="Pfam" id="PF12571">
    <property type="entry name" value="Phage_tail_fib"/>
    <property type="match status" value="1"/>
</dbReference>
<dbReference type="InterPro" id="IPR022225">
    <property type="entry name" value="Phage_tail_fibre_N"/>
</dbReference>
<dbReference type="eggNOG" id="COG5301">
    <property type="taxonomic scope" value="Bacteria"/>
</dbReference>
<sequence length="262" mass="28147">MAESFYTILTNVGKAKIANATALGTKVNFTTLKVGDSNGTYYNPTEAQQNLVHTVWQGNINSIKVDAENPNWLIIEIVIPSSEGGFTIREVGIFDDTGIMLAVGKYPETYKPMVTDGSTKDITIRMILEVSNSASVTLKIDPSVTLATQEDIQALRNQINTNTTSINNLAGSGRTTETVKGNSDAIVNLGGAGRTTETVKGNADAIARIGQQINNAKFFSQSSTPDSGSIDSTKTNIWFDTANNIIKIWNGTSWQGQGAVYQ</sequence>
<dbReference type="AlphaFoldDB" id="A5N994"/>
<dbReference type="HOGENOM" id="CLU_1060523_0_0_9"/>
<dbReference type="RefSeq" id="WP_012102230.1">
    <property type="nucleotide sequence ID" value="NC_009706.1"/>
</dbReference>
<feature type="domain" description="Phage tail fibre protein N-terminal" evidence="1">
    <location>
        <begin position="1"/>
        <end position="149"/>
    </location>
</feature>
<dbReference type="InterPro" id="IPR051934">
    <property type="entry name" value="Phage_Tail_Fiber_Structural"/>
</dbReference>
<keyword evidence="3" id="KW-1185">Reference proteome</keyword>
<reference evidence="2 3" key="1">
    <citation type="journal article" date="2008" name="Proc. Natl. Acad. Sci. U.S.A.">
        <title>The genome of Clostridium kluyveri, a strict anaerobe with unique metabolic features.</title>
        <authorList>
            <person name="Seedorf H."/>
            <person name="Fricke W.F."/>
            <person name="Veith B."/>
            <person name="Brueggemann H."/>
            <person name="Liesegang H."/>
            <person name="Strittmatter A."/>
            <person name="Miethke M."/>
            <person name="Buckel W."/>
            <person name="Hinderberger J."/>
            <person name="Li F."/>
            <person name="Hagemeier C."/>
            <person name="Thauer R.K."/>
            <person name="Gottschalk G."/>
        </authorList>
    </citation>
    <scope>NUCLEOTIDE SEQUENCE [LARGE SCALE GENOMIC DNA]</scope>
    <source>
        <strain evidence="3">ATCC 8527 / DSM 555 / NCIMB 10680</strain>
    </source>
</reference>
<dbReference type="Proteomes" id="UP000002411">
    <property type="component" value="Chromosome"/>
</dbReference>
<name>A5N994_CLOK5</name>
<dbReference type="KEGG" id="ckl:CKL_1833"/>
<proteinExistence type="predicted"/>
<dbReference type="STRING" id="431943.CKL_1833"/>
<accession>A5N994</accession>
<dbReference type="PANTHER" id="PTHR35191">
    <property type="entry name" value="PROPHAGE SIDE TAIL FIBER PROTEIN HOMOLOG STFQ-RELATED"/>
    <property type="match status" value="1"/>
</dbReference>
<dbReference type="EMBL" id="CP000673">
    <property type="protein sequence ID" value="EDK33875.1"/>
    <property type="molecule type" value="Genomic_DNA"/>
</dbReference>
<evidence type="ECO:0000313" key="3">
    <source>
        <dbReference type="Proteomes" id="UP000002411"/>
    </source>
</evidence>
<gene>
    <name evidence="2" type="ordered locus">CKL_1833</name>
</gene>
<evidence type="ECO:0000313" key="2">
    <source>
        <dbReference type="EMBL" id="EDK33875.1"/>
    </source>
</evidence>
<protein>
    <recommendedName>
        <fullName evidence="1">Phage tail fibre protein N-terminal domain-containing protein</fullName>
    </recommendedName>
</protein>
<dbReference type="PANTHER" id="PTHR35191:SF1">
    <property type="entry name" value="PROPHAGE SIDE TAIL FIBER PROTEIN HOMOLOG STFQ-RELATED"/>
    <property type="match status" value="1"/>
</dbReference>
<evidence type="ECO:0000259" key="1">
    <source>
        <dbReference type="Pfam" id="PF12571"/>
    </source>
</evidence>